<dbReference type="InterPro" id="IPR003439">
    <property type="entry name" value="ABC_transporter-like_ATP-bd"/>
</dbReference>
<keyword evidence="2" id="KW-0547">Nucleotide-binding</keyword>
<protein>
    <submittedName>
        <fullName evidence="6">Iron complex transport system ATP-binding protein</fullName>
    </submittedName>
</protein>
<sequence>MIVVSRPADHGPVLRADSVALVRDGRHLLRDISLTVDPGEHWALLGANGAGKSTLLGLLGAVTHPSRGVVEVLGRTMGRVDVRELRSYLGHVNPRHTPDGPLRVRDVVLTGLTNTAAPVPRWAPTEQESERADRLIAMLGMSRRAQATWATLSQGERGRALIARALMPQPRLLLLDEPATGLDLAAREQLLASIDALRARHSSLATVLVTHHLEELPATTTHAMLLRDGRCLAAGPVADVLTSELVSACFEHPVRLVRSDDGRWAARAEPVPAAMPDEPAPAAMPDEPAPVAMPGEPAPVP</sequence>
<dbReference type="PROSITE" id="PS50893">
    <property type="entry name" value="ABC_TRANSPORTER_2"/>
    <property type="match status" value="1"/>
</dbReference>
<accession>A0A9X2GBH1</accession>
<evidence type="ECO:0000256" key="2">
    <source>
        <dbReference type="ARBA" id="ARBA00022741"/>
    </source>
</evidence>
<dbReference type="Pfam" id="PF00005">
    <property type="entry name" value="ABC_tran"/>
    <property type="match status" value="1"/>
</dbReference>
<dbReference type="RefSeq" id="WP_253742879.1">
    <property type="nucleotide sequence ID" value="NZ_BAABKA010000001.1"/>
</dbReference>
<dbReference type="AlphaFoldDB" id="A0A9X2GBH1"/>
<name>A0A9X2GBH1_9ACTN</name>
<evidence type="ECO:0000256" key="1">
    <source>
        <dbReference type="ARBA" id="ARBA00022448"/>
    </source>
</evidence>
<feature type="region of interest" description="Disordered" evidence="4">
    <location>
        <begin position="268"/>
        <end position="301"/>
    </location>
</feature>
<dbReference type="InterPro" id="IPR050153">
    <property type="entry name" value="Metal_Ion_Import_ABC"/>
</dbReference>
<keyword evidence="3 6" id="KW-0067">ATP-binding</keyword>
<dbReference type="Proteomes" id="UP001139648">
    <property type="component" value="Unassembled WGS sequence"/>
</dbReference>
<feature type="compositionally biased region" description="Low complexity" evidence="4">
    <location>
        <begin position="268"/>
        <end position="294"/>
    </location>
</feature>
<keyword evidence="1" id="KW-0813">Transport</keyword>
<keyword evidence="7" id="KW-1185">Reference proteome</keyword>
<evidence type="ECO:0000259" key="5">
    <source>
        <dbReference type="PROSITE" id="PS50893"/>
    </source>
</evidence>
<dbReference type="SUPFAM" id="SSF52540">
    <property type="entry name" value="P-loop containing nucleoside triphosphate hydrolases"/>
    <property type="match status" value="1"/>
</dbReference>
<feature type="domain" description="ABC transporter" evidence="5">
    <location>
        <begin position="14"/>
        <end position="253"/>
    </location>
</feature>
<dbReference type="GO" id="GO:0005524">
    <property type="term" value="F:ATP binding"/>
    <property type="evidence" value="ECO:0007669"/>
    <property type="project" value="UniProtKB-KW"/>
</dbReference>
<evidence type="ECO:0000313" key="6">
    <source>
        <dbReference type="EMBL" id="MCP2356114.1"/>
    </source>
</evidence>
<evidence type="ECO:0000256" key="4">
    <source>
        <dbReference type="SAM" id="MobiDB-lite"/>
    </source>
</evidence>
<dbReference type="GO" id="GO:0016887">
    <property type="term" value="F:ATP hydrolysis activity"/>
    <property type="evidence" value="ECO:0007669"/>
    <property type="project" value="InterPro"/>
</dbReference>
<reference evidence="6" key="1">
    <citation type="submission" date="2022-06" db="EMBL/GenBank/DDBJ databases">
        <title>Sequencing the genomes of 1000 actinobacteria strains.</title>
        <authorList>
            <person name="Klenk H.-P."/>
        </authorList>
    </citation>
    <scope>NUCLEOTIDE SEQUENCE</scope>
    <source>
        <strain evidence="6">DSM 46694</strain>
    </source>
</reference>
<organism evidence="6 7">
    <name type="scientific">Nonomuraea thailandensis</name>
    <dbReference type="NCBI Taxonomy" id="1188745"/>
    <lineage>
        <taxon>Bacteria</taxon>
        <taxon>Bacillati</taxon>
        <taxon>Actinomycetota</taxon>
        <taxon>Actinomycetes</taxon>
        <taxon>Streptosporangiales</taxon>
        <taxon>Streptosporangiaceae</taxon>
        <taxon>Nonomuraea</taxon>
    </lineage>
</organism>
<proteinExistence type="predicted"/>
<comment type="caution">
    <text evidence="6">The sequence shown here is derived from an EMBL/GenBank/DDBJ whole genome shotgun (WGS) entry which is preliminary data.</text>
</comment>
<dbReference type="Gene3D" id="3.40.50.300">
    <property type="entry name" value="P-loop containing nucleotide triphosphate hydrolases"/>
    <property type="match status" value="1"/>
</dbReference>
<dbReference type="PANTHER" id="PTHR42734:SF18">
    <property type="entry name" value="VITAMIN B12 IMPORT ATP-BINDING PROTEIN BTUD"/>
    <property type="match status" value="1"/>
</dbReference>
<dbReference type="InterPro" id="IPR027417">
    <property type="entry name" value="P-loop_NTPase"/>
</dbReference>
<dbReference type="EMBL" id="JAMZEB010000002">
    <property type="protein sequence ID" value="MCP2356114.1"/>
    <property type="molecule type" value="Genomic_DNA"/>
</dbReference>
<dbReference type="PANTHER" id="PTHR42734">
    <property type="entry name" value="METAL TRANSPORT SYSTEM ATP-BINDING PROTEIN TM_0124-RELATED"/>
    <property type="match status" value="1"/>
</dbReference>
<dbReference type="SMART" id="SM00382">
    <property type="entry name" value="AAA"/>
    <property type="match status" value="1"/>
</dbReference>
<dbReference type="InterPro" id="IPR003593">
    <property type="entry name" value="AAA+_ATPase"/>
</dbReference>
<evidence type="ECO:0000256" key="3">
    <source>
        <dbReference type="ARBA" id="ARBA00022840"/>
    </source>
</evidence>
<gene>
    <name evidence="6" type="ORF">HD597_003134</name>
</gene>
<evidence type="ECO:0000313" key="7">
    <source>
        <dbReference type="Proteomes" id="UP001139648"/>
    </source>
</evidence>